<keyword evidence="1" id="KW-1133">Transmembrane helix</keyword>
<dbReference type="InterPro" id="IPR050640">
    <property type="entry name" value="Bact_2-comp_sensor_kinase"/>
</dbReference>
<dbReference type="InterPro" id="IPR011123">
    <property type="entry name" value="Y_Y_Y"/>
</dbReference>
<keyword evidence="1" id="KW-0472">Membrane</keyword>
<dbReference type="Gene3D" id="3.30.565.10">
    <property type="entry name" value="Histidine kinase-like ATPase, C-terminal domain"/>
    <property type="match status" value="1"/>
</dbReference>
<evidence type="ECO:0000313" key="4">
    <source>
        <dbReference type="EMBL" id="WNB18270.1"/>
    </source>
</evidence>
<dbReference type="Gene3D" id="2.130.10.10">
    <property type="entry name" value="YVTN repeat-like/Quinoprotein amine dehydrogenase"/>
    <property type="match status" value="2"/>
</dbReference>
<dbReference type="InterPro" id="IPR036890">
    <property type="entry name" value="HATPase_C_sf"/>
</dbReference>
<dbReference type="InterPro" id="IPR015943">
    <property type="entry name" value="WD40/YVTN_repeat-like_dom_sf"/>
</dbReference>
<dbReference type="Gene3D" id="2.60.40.10">
    <property type="entry name" value="Immunoglobulins"/>
    <property type="match status" value="1"/>
</dbReference>
<evidence type="ECO:0000256" key="1">
    <source>
        <dbReference type="SAM" id="Phobius"/>
    </source>
</evidence>
<keyword evidence="4" id="KW-0808">Transferase</keyword>
<dbReference type="PANTHER" id="PTHR34220">
    <property type="entry name" value="SENSOR HISTIDINE KINASE YPDA"/>
    <property type="match status" value="1"/>
</dbReference>
<reference evidence="4" key="1">
    <citation type="submission" date="2023-08" db="EMBL/GenBank/DDBJ databases">
        <title>Comparative genomics and taxonomic characterization of three novel marine species of genus Marivirga.</title>
        <authorList>
            <person name="Muhammad N."/>
            <person name="Kim S.-G."/>
        </authorList>
    </citation>
    <scope>NUCLEOTIDE SEQUENCE</scope>
    <source>
        <strain evidence="4">BKB1-2</strain>
    </source>
</reference>
<dbReference type="KEGG" id="marp:QYS47_29720"/>
<dbReference type="InterPro" id="IPR010559">
    <property type="entry name" value="Sig_transdc_His_kin_internal"/>
</dbReference>
<keyword evidence="1" id="KW-0812">Transmembrane</keyword>
<name>A0AA51ZWV4_9BACT</name>
<feature type="domain" description="Signal transduction histidine kinase internal region" evidence="2">
    <location>
        <begin position="741"/>
        <end position="820"/>
    </location>
</feature>
<organism evidence="4">
    <name type="scientific">Marivirga arenosa</name>
    <dbReference type="NCBI Taxonomy" id="3059076"/>
    <lineage>
        <taxon>Bacteria</taxon>
        <taxon>Pseudomonadati</taxon>
        <taxon>Bacteroidota</taxon>
        <taxon>Cytophagia</taxon>
        <taxon>Cytophagales</taxon>
        <taxon>Marivirgaceae</taxon>
        <taxon>Marivirga</taxon>
    </lineage>
</organism>
<evidence type="ECO:0000259" key="2">
    <source>
        <dbReference type="Pfam" id="PF06580"/>
    </source>
</evidence>
<dbReference type="GO" id="GO:0016020">
    <property type="term" value="C:membrane"/>
    <property type="evidence" value="ECO:0007669"/>
    <property type="project" value="InterPro"/>
</dbReference>
<accession>A0AA51ZWV4</accession>
<evidence type="ECO:0000259" key="3">
    <source>
        <dbReference type="Pfam" id="PF07495"/>
    </source>
</evidence>
<dbReference type="SUPFAM" id="SSF63829">
    <property type="entry name" value="Calcium-dependent phosphotriesterase"/>
    <property type="match status" value="1"/>
</dbReference>
<dbReference type="InterPro" id="IPR013783">
    <property type="entry name" value="Ig-like_fold"/>
</dbReference>
<gene>
    <name evidence="4" type="ORF">QYS47_29720</name>
</gene>
<dbReference type="EMBL" id="CP129968">
    <property type="protein sequence ID" value="WNB18270.1"/>
    <property type="molecule type" value="Genomic_DNA"/>
</dbReference>
<feature type="transmembrane region" description="Helical" evidence="1">
    <location>
        <begin position="699"/>
        <end position="721"/>
    </location>
</feature>
<protein>
    <submittedName>
        <fullName evidence="4">Histidine kinase</fullName>
    </submittedName>
</protein>
<dbReference type="AlphaFoldDB" id="A0AA51ZWV4"/>
<keyword evidence="4" id="KW-0418">Kinase</keyword>
<dbReference type="Pfam" id="PF07495">
    <property type="entry name" value="Y_Y_Y"/>
    <property type="match status" value="1"/>
</dbReference>
<sequence>MSLKNPSRIKKLIYTVLFFVALTGKAQNPFHFRLGSDELAGIDVYGINQTPDGVYWFTTNRGLFSFDGYAFKNYQSPLQLSASLFNPKIDYDGNIYCNNLNGQIFSVKNDSLELFHSNPSIGKYPNYNFLTDNSLYIRGYQQYRLVNNKELDKKYILTNSNTTVAITKDCNNNLLTHIGTDSLFRINSHATEEFKLIGLEMTDREALSFFCHKNELIAVSTEGQLFSAKQISPSEIELSKIFKPEGNISRVYKTSNNVWFADRILGVSYYNIESSTLKSIFLKQFISYVFEDTDGNILLGTFGDGIIVIPKVNIENDLLPNIDITHFSIGKNGELFSADKEGNVYISKGDKTRKIFKSRSSRIELLEYYPLTDKLYIEAEKLAEYDVVKNETKKYNFGSTKSIYPIDKNKILLYSTLGIILKEDSIYTFLNTDIERGNSLAYKDSLTLFVGSQRGLKDINLETGISRDIKYKQKSIVAKKLVFLETSLLVASSKDGILKLNDGTLNNFIDKESGLLSHNINQMKTYNDTIYVATSKGLQVFNQLGKLIGSVGISDGLSSTHIKNFHLHKKQLYLLHSEGIQKIALENIFINEDNKLSIKNIDIIVDNEYADYQAVFSLPSSTNQLAFKIYAPSLAKSDDLSYDYKLSGIDDDWKNQSYNENIIEYKRLPPGKYEFEVILKLKGVKQDVRTIGFIIEKPYWQTIWFISLSICLIVTISYLFFRFRIRRLAEKALQLKELNEAKLQALQSQLDPHFVFNALNCLQNMVLDGNVIKTNDYLVKFANLMRTVLEHSRKKFILLKEEIDVVKTYLELQEIYYKNSFSYQINIDPNIDQETFMLPPMLIQPFLENALEHGILGNAGLITLDFELRNDFINIKITDNGIGLSEAKKRKNEEHKSIGTDIIRERISNYNEKYLTNLKLLIYELKDDNEGVIGTRVELNVPYEIAF</sequence>
<dbReference type="Proteomes" id="UP001232019">
    <property type="component" value="Chromosome"/>
</dbReference>
<proteinExistence type="predicted"/>
<dbReference type="SUPFAM" id="SSF55874">
    <property type="entry name" value="ATPase domain of HSP90 chaperone/DNA topoisomerase II/histidine kinase"/>
    <property type="match status" value="1"/>
</dbReference>
<dbReference type="Pfam" id="PF06580">
    <property type="entry name" value="His_kinase"/>
    <property type="match status" value="1"/>
</dbReference>
<dbReference type="GO" id="GO:0000155">
    <property type="term" value="F:phosphorelay sensor kinase activity"/>
    <property type="evidence" value="ECO:0007669"/>
    <property type="project" value="InterPro"/>
</dbReference>
<dbReference type="RefSeq" id="WP_322347799.1">
    <property type="nucleotide sequence ID" value="NZ_CP129968.2"/>
</dbReference>
<feature type="domain" description="Two component regulator three Y" evidence="3">
    <location>
        <begin position="636"/>
        <end position="695"/>
    </location>
</feature>
<dbReference type="PANTHER" id="PTHR34220:SF7">
    <property type="entry name" value="SENSOR HISTIDINE KINASE YPDA"/>
    <property type="match status" value="1"/>
</dbReference>